<dbReference type="AlphaFoldDB" id="A0A2I1H125"/>
<proteinExistence type="predicted"/>
<accession>A0A2I1H125</accession>
<evidence type="ECO:0000313" key="4">
    <source>
        <dbReference type="Proteomes" id="UP000234323"/>
    </source>
</evidence>
<evidence type="ECO:0000313" key="3">
    <source>
        <dbReference type="EMBL" id="PKY56376.1"/>
    </source>
</evidence>
<keyword evidence="4" id="KW-1185">Reference proteome</keyword>
<protein>
    <recommendedName>
        <fullName evidence="1">MULE transposase domain-containing protein</fullName>
    </recommendedName>
</protein>
<evidence type="ECO:0000313" key="2">
    <source>
        <dbReference type="EMBL" id="PKY52541.1"/>
    </source>
</evidence>
<dbReference type="VEuPathDB" id="FungiDB:RhiirFUN_000871"/>
<dbReference type="VEuPathDB" id="FungiDB:FUN_005236"/>
<dbReference type="InterPro" id="IPR018289">
    <property type="entry name" value="MULE_transposase_dom"/>
</dbReference>
<gene>
    <name evidence="2" type="ORF">RhiirA4_447299</name>
    <name evidence="3" type="ORF">RhiirA4_507109</name>
</gene>
<comment type="caution">
    <text evidence="2">The sequence shown here is derived from an EMBL/GenBank/DDBJ whole genome shotgun (WGS) entry which is preliminary data.</text>
</comment>
<dbReference type="EMBL" id="LLXI01001224">
    <property type="protein sequence ID" value="PKY52541.1"/>
    <property type="molecule type" value="Genomic_DNA"/>
</dbReference>
<evidence type="ECO:0000259" key="1">
    <source>
        <dbReference type="Pfam" id="PF10551"/>
    </source>
</evidence>
<dbReference type="VEuPathDB" id="FungiDB:RhiirFUN_000870"/>
<dbReference type="Proteomes" id="UP000234323">
    <property type="component" value="Unassembled WGS sequence"/>
</dbReference>
<dbReference type="VEuPathDB" id="FungiDB:FUN_018398"/>
<organism evidence="2 4">
    <name type="scientific">Rhizophagus irregularis</name>
    <dbReference type="NCBI Taxonomy" id="588596"/>
    <lineage>
        <taxon>Eukaryota</taxon>
        <taxon>Fungi</taxon>
        <taxon>Fungi incertae sedis</taxon>
        <taxon>Mucoromycota</taxon>
        <taxon>Glomeromycotina</taxon>
        <taxon>Glomeromycetes</taxon>
        <taxon>Glomerales</taxon>
        <taxon>Glomeraceae</taxon>
        <taxon>Rhizophagus</taxon>
    </lineage>
</organism>
<name>A0A2I1H125_9GLOM</name>
<dbReference type="VEuPathDB" id="FungiDB:FUN_020289"/>
<dbReference type="VEuPathDB" id="FungiDB:RhiirA1_395732"/>
<reference evidence="2 4" key="1">
    <citation type="submission" date="2015-10" db="EMBL/GenBank/DDBJ databases">
        <title>Genome analyses suggest a sexual origin of heterokaryosis in a supposedly ancient asexual fungus.</title>
        <authorList>
            <person name="Ropars J."/>
            <person name="Sedzielewska K."/>
            <person name="Noel J."/>
            <person name="Charron P."/>
            <person name="Farinelli L."/>
            <person name="Marton T."/>
            <person name="Kruger M."/>
            <person name="Pelin A."/>
            <person name="Brachmann A."/>
            <person name="Corradi N."/>
        </authorList>
    </citation>
    <scope>NUCLEOTIDE SEQUENCE [LARGE SCALE GENOMIC DNA]</scope>
    <source>
        <strain evidence="2 4">A4</strain>
    </source>
</reference>
<dbReference type="Pfam" id="PF10551">
    <property type="entry name" value="MULE"/>
    <property type="match status" value="1"/>
</dbReference>
<feature type="domain" description="MULE transposase" evidence="1">
    <location>
        <begin position="341"/>
        <end position="436"/>
    </location>
</feature>
<dbReference type="EMBL" id="LLXI01002159">
    <property type="protein sequence ID" value="PKY56376.1"/>
    <property type="molecule type" value="Genomic_DNA"/>
</dbReference>
<sequence length="798" mass="95121">MNRNGWIKTKNNEETNKTKVIMNPKPLVTNNNNNKQQYCSGCENNFPSSSFTTNGKFYRTCNTCRIQNKAAYQRKLLYKQQNPDTNDDQIIIEFDDFHDFLADSFDNKENNENQENRENLEFKFSCIVNINTLESNFNFKERASKIISIITDVDEYTWVYHCKYESKKEKSETFYYYCSQKDCLKQKSNKDSNSNKHRDKRSMERFACKGCVKITIYENSTFSVIEIYHILHPARPNVTISPAVKQFILDNIDLLPREIYKRLVDRGLDINIRQKQIHFWWVELGKTRYKRDEDSFISAEKWLIEKSYQIIFQKENPKALGFLTELWNILQDSQFKIREIGVDATYNTNNLKFELYVVHAEVDGIGVPLAYLFIENNGNCGNGVRTGVIIDFLVQLKTRGLKPDFFITDKDFAQISAARFVWNGIKVQLCLWHIKKAIEARLANNKKPQQINYNGIAAQQQFSFIDPLFSPSLTKEKIVFCPKEMRPLIWKMMNNHLHKHPLIPTIDGQFLSSASIWKMAVEEIYNFCKQNSLPWLWAYLWNEWYNADRWFLWFRAGCGDKLSIFKTNMFVEAHWKVLKRDFLYKFFRPRLDLVIFVIMEQVVPHNKRKFEQIFVVKREKADWRKAFKREWKELATRTLNNNVYFTDVNHWICGCPAFFISRFLICKHLIQKKGNVAIQFFDEVHRHYQYPFLNMLPIQIDNFRIFITRFEDFEGDNIFEANNLQACEELYNRLVDTTEKVLEILKDQQSKRNLKWAKGIENNFKPLEKMLSEITIYKRRRTMPRTFKDHSCNTLFFN</sequence>
<dbReference type="VEuPathDB" id="FungiDB:RhiirA1_398747"/>